<dbReference type="Gene3D" id="3.30.710.10">
    <property type="entry name" value="Potassium Channel Kv1.1, Chain A"/>
    <property type="match status" value="1"/>
</dbReference>
<evidence type="ECO:0000313" key="2">
    <source>
        <dbReference type="EMBL" id="KAK7690457.1"/>
    </source>
</evidence>
<feature type="domain" description="BTB" evidence="1">
    <location>
        <begin position="20"/>
        <end position="95"/>
    </location>
</feature>
<reference evidence="2 3" key="1">
    <citation type="submission" date="2022-09" db="EMBL/GenBank/DDBJ databases">
        <authorList>
            <person name="Palmer J.M."/>
        </authorList>
    </citation>
    <scope>NUCLEOTIDE SEQUENCE [LARGE SCALE GENOMIC DNA]</scope>
    <source>
        <strain evidence="2 3">DSM 7382</strain>
    </source>
</reference>
<sequence length="330" mass="37328">MALQQNVPRAVEAGLWFDDGNIILVAEDTPFKVHRSMLSQRSEVLSNILSVPQPPTPDESDLLDGIPVVHVLWGVTALSDTWKEISHVLAVFYHGYKLFGDSQPMPFTIVSAFLRLGHKYEIPELWQSAISRLRICFPEKLSDFRNAKTYKENPGDDYLHFEPPLIHMRLEEVLGVINLARAYDLPSLLPSAFYLCSLLSTGTLIHGGRDGDGNQLLLSKNDITACIDGHITLMQEETLKISSMAKAVARDCPHLGICDIAELFWRRETGLVKASGATLTHASWLDPYLFDTCRVCKDELKKRWNRYRSRTWTELCETFGIDNLPEDWGV</sequence>
<dbReference type="PROSITE" id="PS50097">
    <property type="entry name" value="BTB"/>
    <property type="match status" value="1"/>
</dbReference>
<dbReference type="InterPro" id="IPR011333">
    <property type="entry name" value="SKP1/BTB/POZ_sf"/>
</dbReference>
<comment type="caution">
    <text evidence="2">The sequence shown here is derived from an EMBL/GenBank/DDBJ whole genome shotgun (WGS) entry which is preliminary data.</text>
</comment>
<evidence type="ECO:0000259" key="1">
    <source>
        <dbReference type="PROSITE" id="PS50097"/>
    </source>
</evidence>
<name>A0AAW0GDE9_9APHY</name>
<keyword evidence="3" id="KW-1185">Reference proteome</keyword>
<dbReference type="Proteomes" id="UP001385951">
    <property type="component" value="Unassembled WGS sequence"/>
</dbReference>
<evidence type="ECO:0000313" key="3">
    <source>
        <dbReference type="Proteomes" id="UP001385951"/>
    </source>
</evidence>
<dbReference type="AlphaFoldDB" id="A0AAW0GDE9"/>
<dbReference type="InterPro" id="IPR000210">
    <property type="entry name" value="BTB/POZ_dom"/>
</dbReference>
<gene>
    <name evidence="2" type="ORF">QCA50_005555</name>
</gene>
<proteinExistence type="predicted"/>
<protein>
    <recommendedName>
        <fullName evidence="1">BTB domain-containing protein</fullName>
    </recommendedName>
</protein>
<organism evidence="2 3">
    <name type="scientific">Cerrena zonata</name>
    <dbReference type="NCBI Taxonomy" id="2478898"/>
    <lineage>
        <taxon>Eukaryota</taxon>
        <taxon>Fungi</taxon>
        <taxon>Dikarya</taxon>
        <taxon>Basidiomycota</taxon>
        <taxon>Agaricomycotina</taxon>
        <taxon>Agaricomycetes</taxon>
        <taxon>Polyporales</taxon>
        <taxon>Cerrenaceae</taxon>
        <taxon>Cerrena</taxon>
    </lineage>
</organism>
<dbReference type="EMBL" id="JASBNA010000006">
    <property type="protein sequence ID" value="KAK7690457.1"/>
    <property type="molecule type" value="Genomic_DNA"/>
</dbReference>
<accession>A0AAW0GDE9</accession>